<evidence type="ECO:0000313" key="2">
    <source>
        <dbReference type="EMBL" id="RUT01575.1"/>
    </source>
</evidence>
<evidence type="ECO:0000256" key="1">
    <source>
        <dbReference type="SAM" id="MobiDB-lite"/>
    </source>
</evidence>
<accession>A0A3S1CHF7</accession>
<dbReference type="Proteomes" id="UP000271624">
    <property type="component" value="Unassembled WGS sequence"/>
</dbReference>
<evidence type="ECO:0000313" key="3">
    <source>
        <dbReference type="Proteomes" id="UP000271624"/>
    </source>
</evidence>
<keyword evidence="3" id="KW-1185">Reference proteome</keyword>
<dbReference type="EMBL" id="RSCL01000019">
    <property type="protein sequence ID" value="RUT01575.1"/>
    <property type="molecule type" value="Genomic_DNA"/>
</dbReference>
<reference evidence="2" key="1">
    <citation type="submission" date="2018-12" db="EMBL/GenBank/DDBJ databases">
        <authorList>
            <person name="Will S."/>
            <person name="Neumann-Schaal M."/>
            <person name="Henke P."/>
        </authorList>
    </citation>
    <scope>NUCLEOTIDE SEQUENCE</scope>
    <source>
        <strain evidence="2">PCC 7102</strain>
    </source>
</reference>
<dbReference type="AlphaFoldDB" id="A0A3S1CHF7"/>
<dbReference type="OrthoDB" id="515760at2"/>
<organism evidence="2 3">
    <name type="scientific">Dulcicalothrix desertica PCC 7102</name>
    <dbReference type="NCBI Taxonomy" id="232991"/>
    <lineage>
        <taxon>Bacteria</taxon>
        <taxon>Bacillati</taxon>
        <taxon>Cyanobacteriota</taxon>
        <taxon>Cyanophyceae</taxon>
        <taxon>Nostocales</taxon>
        <taxon>Calotrichaceae</taxon>
        <taxon>Dulcicalothrix</taxon>
    </lineage>
</organism>
<proteinExistence type="predicted"/>
<feature type="region of interest" description="Disordered" evidence="1">
    <location>
        <begin position="36"/>
        <end position="64"/>
    </location>
</feature>
<sequence length="122" mass="12937">MKTIIIRSASIFTIPLGLALFNAVFSTAVYAQSQELPNTSTQQQSSFSRSACDSVPPAQPTGGATSLRLQVLQQCYKNTPRGAIQSAAGGCELPAARPTGGATVTRMQMLQECNRKMLQGSK</sequence>
<protein>
    <submittedName>
        <fullName evidence="2">Uncharacterized protein</fullName>
    </submittedName>
</protein>
<dbReference type="RefSeq" id="WP_127084837.1">
    <property type="nucleotide sequence ID" value="NZ_RSCL01000019.1"/>
</dbReference>
<name>A0A3S1CHF7_9CYAN</name>
<gene>
    <name evidence="2" type="ORF">DSM106972_066720</name>
</gene>
<comment type="caution">
    <text evidence="2">The sequence shown here is derived from an EMBL/GenBank/DDBJ whole genome shotgun (WGS) entry which is preliminary data.</text>
</comment>
<reference evidence="2" key="2">
    <citation type="journal article" date="2019" name="Genome Biol. Evol.">
        <title>Day and night: Metabolic profiles and evolutionary relationships of six axenic non-marine cyanobacteria.</title>
        <authorList>
            <person name="Will S.E."/>
            <person name="Henke P."/>
            <person name="Boedeker C."/>
            <person name="Huang S."/>
            <person name="Brinkmann H."/>
            <person name="Rohde M."/>
            <person name="Jarek M."/>
            <person name="Friedl T."/>
            <person name="Seufert S."/>
            <person name="Schumacher M."/>
            <person name="Overmann J."/>
            <person name="Neumann-Schaal M."/>
            <person name="Petersen J."/>
        </authorList>
    </citation>
    <scope>NUCLEOTIDE SEQUENCE [LARGE SCALE GENOMIC DNA]</scope>
    <source>
        <strain evidence="2">PCC 7102</strain>
    </source>
</reference>